<dbReference type="Proteomes" id="UP000010445">
    <property type="component" value="Unassembled WGS sequence"/>
</dbReference>
<dbReference type="HOGENOM" id="CLU_027489_0_0_11"/>
<organism evidence="1 2">
    <name type="scientific">Corynebacterium durum F0235</name>
    <dbReference type="NCBI Taxonomy" id="1035195"/>
    <lineage>
        <taxon>Bacteria</taxon>
        <taxon>Bacillati</taxon>
        <taxon>Actinomycetota</taxon>
        <taxon>Actinomycetes</taxon>
        <taxon>Mycobacteriales</taxon>
        <taxon>Corynebacteriaceae</taxon>
        <taxon>Corynebacterium</taxon>
    </lineage>
</organism>
<proteinExistence type="predicted"/>
<dbReference type="PATRIC" id="fig|1035195.3.peg.2309"/>
<protein>
    <submittedName>
        <fullName evidence="1">Uncharacterized protein</fullName>
    </submittedName>
</protein>
<evidence type="ECO:0000313" key="1">
    <source>
        <dbReference type="EMBL" id="EKX87806.1"/>
    </source>
</evidence>
<reference evidence="1 2" key="1">
    <citation type="submission" date="2012-05" db="EMBL/GenBank/DDBJ databases">
        <authorList>
            <person name="Weinstock G."/>
            <person name="Sodergren E."/>
            <person name="Lobos E.A."/>
            <person name="Fulton L."/>
            <person name="Fulton R."/>
            <person name="Courtney L."/>
            <person name="Fronick C."/>
            <person name="O'Laughlin M."/>
            <person name="Godfrey J."/>
            <person name="Wilson R.M."/>
            <person name="Miner T."/>
            <person name="Farmer C."/>
            <person name="Delehaunty K."/>
            <person name="Cordes M."/>
            <person name="Minx P."/>
            <person name="Tomlinson C."/>
            <person name="Chen J."/>
            <person name="Wollam A."/>
            <person name="Pepin K.H."/>
            <person name="Bhonagiri V."/>
            <person name="Zhang X."/>
            <person name="Suruliraj S."/>
            <person name="Warren W."/>
            <person name="Mitreva M."/>
            <person name="Mardis E.R."/>
            <person name="Wilson R.K."/>
        </authorList>
    </citation>
    <scope>NUCLEOTIDE SEQUENCE [LARGE SCALE GENOMIC DNA]</scope>
    <source>
        <strain evidence="1 2">F0235</strain>
    </source>
</reference>
<dbReference type="STRING" id="1035195.HMPREF9997_02583"/>
<dbReference type="OrthoDB" id="4308386at2"/>
<dbReference type="EMBL" id="AMEM01000041">
    <property type="protein sequence ID" value="EKX87806.1"/>
    <property type="molecule type" value="Genomic_DNA"/>
</dbReference>
<comment type="caution">
    <text evidence="1">The sequence shown here is derived from an EMBL/GenBank/DDBJ whole genome shotgun (WGS) entry which is preliminary data.</text>
</comment>
<sequence>MIEEAIADFLTVIRNPQHNGDDVKAALSPVMQEVGDDSERRHYAMTQLAPLVTDVASPEEACFIALVVGYFVENGGDPLIGYAPILTRFNETLGKAIDFASQCVDMPLDSEALQPLIDEYGSAEEIDPMDLVRAHIATHGEEVAQHNPELYSALEAQIGLPNAALAHMNHCPEARAYARELPDFVDRLAATEGFIDNENVYWCHRLTQMLDNEELLVIHPASEQGFRVRISGIGDNFQLHTLLADVLNGPDGFPYDTPDPHIAAIARGEQGPADDDFAVGVFNMVNWTGIKGLLGESDDDDESHSFFDEWIWGEGTPYDIEKFEGTRVVLIDDAPYQRSWQANLTFGGIRPEVTVVEKLTPQQVQDWLQRFQAGV</sequence>
<evidence type="ECO:0000313" key="2">
    <source>
        <dbReference type="Proteomes" id="UP000010445"/>
    </source>
</evidence>
<dbReference type="RefSeq" id="WP_006062387.1">
    <property type="nucleotide sequence ID" value="NZ_KB290824.1"/>
</dbReference>
<gene>
    <name evidence="1" type="ORF">HMPREF9997_02583</name>
</gene>
<dbReference type="eggNOG" id="COG3170">
    <property type="taxonomic scope" value="Bacteria"/>
</dbReference>
<keyword evidence="2" id="KW-1185">Reference proteome</keyword>
<dbReference type="AlphaFoldDB" id="L1MA55"/>
<name>L1MA55_9CORY</name>
<accession>L1MA55</accession>